<dbReference type="RefSeq" id="WP_379510017.1">
    <property type="nucleotide sequence ID" value="NZ_JBHRTQ010000008.1"/>
</dbReference>
<dbReference type="SMART" id="SM00112">
    <property type="entry name" value="CA"/>
    <property type="match status" value="3"/>
</dbReference>
<dbReference type="PRINTS" id="PR00313">
    <property type="entry name" value="CABNDNGRPT"/>
</dbReference>
<feature type="region of interest" description="Disordered" evidence="8">
    <location>
        <begin position="1155"/>
        <end position="1192"/>
    </location>
</feature>
<evidence type="ECO:0000256" key="8">
    <source>
        <dbReference type="SAM" id="MobiDB-lite"/>
    </source>
</evidence>
<keyword evidence="7" id="KW-0472">Membrane</keyword>
<comment type="cofactor">
    <cofactor evidence="1">
        <name>Ca(2+)</name>
        <dbReference type="ChEBI" id="CHEBI:29108"/>
    </cofactor>
</comment>
<evidence type="ECO:0000256" key="3">
    <source>
        <dbReference type="ARBA" id="ARBA00004613"/>
    </source>
</evidence>
<keyword evidence="5" id="KW-0677">Repeat</keyword>
<dbReference type="InterPro" id="IPR029062">
    <property type="entry name" value="Class_I_gatase-like"/>
</dbReference>
<keyword evidence="11" id="KW-1185">Reference proteome</keyword>
<reference evidence="11" key="1">
    <citation type="journal article" date="2019" name="Int. J. Syst. Evol. Microbiol.">
        <title>The Global Catalogue of Microorganisms (GCM) 10K type strain sequencing project: providing services to taxonomists for standard genome sequencing and annotation.</title>
        <authorList>
            <consortium name="The Broad Institute Genomics Platform"/>
            <consortium name="The Broad Institute Genome Sequencing Center for Infectious Disease"/>
            <person name="Wu L."/>
            <person name="Ma J."/>
        </authorList>
    </citation>
    <scope>NUCLEOTIDE SEQUENCE [LARGE SCALE GENOMIC DNA]</scope>
    <source>
        <strain evidence="11">KCTC 42984</strain>
    </source>
</reference>
<dbReference type="Gene3D" id="2.60.40.60">
    <property type="entry name" value="Cadherins"/>
    <property type="match status" value="2"/>
</dbReference>
<name>A0ABV7IRN6_9SPHN</name>
<dbReference type="InterPro" id="IPR018511">
    <property type="entry name" value="Hemolysin-typ_Ca-bd_CS"/>
</dbReference>
<keyword evidence="6" id="KW-0106">Calcium</keyword>
<dbReference type="InterPro" id="IPR013858">
    <property type="entry name" value="Peptidase_M10B_C"/>
</dbReference>
<dbReference type="CDD" id="cd11304">
    <property type="entry name" value="Cadherin_repeat"/>
    <property type="match status" value="2"/>
</dbReference>
<dbReference type="SUPFAM" id="SSF51120">
    <property type="entry name" value="beta-Roll"/>
    <property type="match status" value="1"/>
</dbReference>
<evidence type="ECO:0000256" key="6">
    <source>
        <dbReference type="ARBA" id="ARBA00022837"/>
    </source>
</evidence>
<dbReference type="Pfam" id="PF00353">
    <property type="entry name" value="HemolysinCabind"/>
    <property type="match status" value="2"/>
</dbReference>
<dbReference type="PROSITE" id="PS00330">
    <property type="entry name" value="HEMOLYSIN_CALCIUM"/>
    <property type="match status" value="3"/>
</dbReference>
<evidence type="ECO:0000256" key="7">
    <source>
        <dbReference type="ARBA" id="ARBA00023136"/>
    </source>
</evidence>
<dbReference type="SUPFAM" id="SSF49313">
    <property type="entry name" value="Cadherin-like"/>
    <property type="match status" value="3"/>
</dbReference>
<dbReference type="EMBL" id="JBHRTQ010000008">
    <property type="protein sequence ID" value="MFC3174632.1"/>
    <property type="molecule type" value="Genomic_DNA"/>
</dbReference>
<dbReference type="PANTHER" id="PTHR24027:SF438">
    <property type="entry name" value="CADHERIN 23"/>
    <property type="match status" value="1"/>
</dbReference>
<comment type="subcellular location">
    <subcellularLocation>
        <location evidence="2">Membrane</location>
    </subcellularLocation>
    <subcellularLocation>
        <location evidence="3">Secreted</location>
    </subcellularLocation>
</comment>
<dbReference type="Gene3D" id="2.150.10.10">
    <property type="entry name" value="Serralysin-like metalloprotease, C-terminal"/>
    <property type="match status" value="1"/>
</dbReference>
<evidence type="ECO:0000256" key="5">
    <source>
        <dbReference type="ARBA" id="ARBA00022737"/>
    </source>
</evidence>
<evidence type="ECO:0000256" key="1">
    <source>
        <dbReference type="ARBA" id="ARBA00001913"/>
    </source>
</evidence>
<sequence>MTAITLNGSLDDWLASQRIDSGLPAGYEIYGTTDANNFIFAIKVPSPTAIGANTTVWLNTDRNATTGYVFFGNAGGAEYNINFDANGVPALYTGAAGQTPVAGATVTYAYNADHTQIEFSVAKAALGTPNAIDLIADINDSIYLPTPQSGPQFTLYNDTGIVPSADTRIAIVWSQTTAANYFGNGTPYADLFMSVQSQAMQAGIKYDILTESDLTNLATLAKYDALVFPSFRNVQSADALAIHNTLQQAQVQFHLGIIAGGEFMTDDQNNNALPGNSYANMASLLDVTRVTGGNSANVTISATDSSGQILPGYGSGETIHSYTGIGWNSFQSVSGTGAQFATETINGTTSYAAALATQTGGRNVLFSTEGIMADANLLQDAIKYVVNGPGAVSVALHMTRDTGMVATRVDMDQSQELTDVNPAYDPNNPAARSPGIYDKMLPIITQWQHDYNFAGSFYVNIGDGSQGTGTDWATSLPYYTALIGLGSEIGTHSYTHPENTNTLSDAQLQYQFQQSATVLSQQLSAALGHPYTIAGAAVPGAPETLATSQAIMPYVNDYLSGGWTGVGSGYPSAEGYMLPGQTGKVYLAPNTVFDFTLVEFQHLSTADASAAWAAQWSALTDHGDMPIVVWPIHDYGIAAWDTSGTGAPSPYSTQMYTDYVARAAAQGMEFVTLDDLAQRIQAFNAASVTTTVAGNTITANVAAGHVGQFALDLANLGSQVIQSVAGWYAYDSNSVFLPQNGGTFTITLGAAQDDVSHITDLPMRASLLSLTGDGTNLAFALSGAGLVVIDLADPTGKAVSVTGATVVSQVGDILTLDVGTAGLHNVTVTELSLTPVITSNGGGATAALAIPENTTAVTTVVATDNGGPPISYALSGTDALLFNLDATSGVLTFKAAPNFEAPADAGTNNVYDVIVTASANGLSDTQALAISVTNVNEAPVITSNGGLASATLSVAENTTAVTTVIATDPEKTALAYSVSGTDAALFTINSTTGALAFRSAPNFEAPADAGHNNVYDVIVTASDGLLTDTQALAITVTNVNEAPIISSNGGGATARINVAENTTAVTTVLAIDPEGAAVTYALSGTDATKFDLNPTTGVLTFKAAPDYENPTDASSNNVYNIVVTASDGLLTDTQSLAVAVTNVNGVSLSLRSPGTLTGTIEPDTLTGSTGNDTLNGGGGNDQLNGGTGNDVLNGGDGNDTLLGGVGADTLTGGAGADVFDFNGIANSPVGAGHDVIMDFTPGQDLIDLSGIDANTGKGGNQSFTLLATPGAAFTGPGQLAYHYEFVGTTEYTVLQGNNNANLGADFEIALLGHLTPSTSMFIL</sequence>
<comment type="caution">
    <text evidence="10">The sequence shown here is derived from an EMBL/GenBank/DDBJ whole genome shotgun (WGS) entry which is preliminary data.</text>
</comment>
<proteinExistence type="predicted"/>
<dbReference type="SUPFAM" id="SSF88713">
    <property type="entry name" value="Glycoside hydrolase/deacetylase"/>
    <property type="match status" value="1"/>
</dbReference>
<feature type="domain" description="Cadherin" evidence="9">
    <location>
        <begin position="946"/>
        <end position="1045"/>
    </location>
</feature>
<dbReference type="InterPro" id="IPR011049">
    <property type="entry name" value="Serralysin-like_metalloprot_C"/>
</dbReference>
<gene>
    <name evidence="10" type="ORF">ACFOD9_10245</name>
</gene>
<dbReference type="Pfam" id="PF08548">
    <property type="entry name" value="Peptidase_M10_C"/>
    <property type="match status" value="1"/>
</dbReference>
<protein>
    <submittedName>
        <fullName evidence="10">M10 family metallopeptidase C-terminal domain-containing protein</fullName>
    </submittedName>
</protein>
<dbReference type="Proteomes" id="UP001595604">
    <property type="component" value="Unassembled WGS sequence"/>
</dbReference>
<evidence type="ECO:0000259" key="9">
    <source>
        <dbReference type="PROSITE" id="PS50268"/>
    </source>
</evidence>
<feature type="domain" description="Cadherin" evidence="9">
    <location>
        <begin position="1050"/>
        <end position="1155"/>
    </location>
</feature>
<keyword evidence="4" id="KW-0964">Secreted</keyword>
<dbReference type="Gene3D" id="3.20.20.370">
    <property type="entry name" value="Glycoside hydrolase/deacetylase"/>
    <property type="match status" value="1"/>
</dbReference>
<feature type="compositionally biased region" description="Low complexity" evidence="8">
    <location>
        <begin position="1163"/>
        <end position="1174"/>
    </location>
</feature>
<dbReference type="InterPro" id="IPR015919">
    <property type="entry name" value="Cadherin-like_sf"/>
</dbReference>
<evidence type="ECO:0000313" key="10">
    <source>
        <dbReference type="EMBL" id="MFC3174632.1"/>
    </source>
</evidence>
<dbReference type="PANTHER" id="PTHR24027">
    <property type="entry name" value="CADHERIN-23"/>
    <property type="match status" value="1"/>
</dbReference>
<dbReference type="InterPro" id="IPR002126">
    <property type="entry name" value="Cadherin-like_dom"/>
</dbReference>
<dbReference type="Gene3D" id="3.40.50.880">
    <property type="match status" value="1"/>
</dbReference>
<evidence type="ECO:0000313" key="11">
    <source>
        <dbReference type="Proteomes" id="UP001595604"/>
    </source>
</evidence>
<organism evidence="10 11">
    <name type="scientific">Novosphingobium bradum</name>
    <dbReference type="NCBI Taxonomy" id="1737444"/>
    <lineage>
        <taxon>Bacteria</taxon>
        <taxon>Pseudomonadati</taxon>
        <taxon>Pseudomonadota</taxon>
        <taxon>Alphaproteobacteria</taxon>
        <taxon>Sphingomonadales</taxon>
        <taxon>Sphingomonadaceae</taxon>
        <taxon>Novosphingobium</taxon>
    </lineage>
</organism>
<dbReference type="InterPro" id="IPR001343">
    <property type="entry name" value="Hemolysn_Ca-bd"/>
</dbReference>
<dbReference type="InterPro" id="IPR011330">
    <property type="entry name" value="Glyco_hydro/deAcase_b/a-brl"/>
</dbReference>
<dbReference type="PROSITE" id="PS50268">
    <property type="entry name" value="CADHERIN_2"/>
    <property type="match status" value="3"/>
</dbReference>
<feature type="domain" description="Cadherin" evidence="9">
    <location>
        <begin position="850"/>
        <end position="941"/>
    </location>
</feature>
<accession>A0ABV7IRN6</accession>
<dbReference type="InterPro" id="IPR039808">
    <property type="entry name" value="Cadherin"/>
</dbReference>
<evidence type="ECO:0000256" key="2">
    <source>
        <dbReference type="ARBA" id="ARBA00004370"/>
    </source>
</evidence>
<evidence type="ECO:0000256" key="4">
    <source>
        <dbReference type="ARBA" id="ARBA00022525"/>
    </source>
</evidence>
<feature type="compositionally biased region" description="Gly residues" evidence="8">
    <location>
        <begin position="1175"/>
        <end position="1188"/>
    </location>
</feature>